<protein>
    <recommendedName>
        <fullName evidence="3">Transcriptional regulator</fullName>
    </recommendedName>
</protein>
<keyword evidence="2" id="KW-1185">Reference proteome</keyword>
<dbReference type="GeneID" id="11139431"/>
<evidence type="ECO:0000313" key="1">
    <source>
        <dbReference type="EMBL" id="AEM38824.1"/>
    </source>
</evidence>
<dbReference type="RefSeq" id="WP_014026501.1">
    <property type="nucleotide sequence ID" value="NC_015931.1"/>
</dbReference>
<name>G0EEK2_PYRF1</name>
<dbReference type="STRING" id="694429.Pyrfu_0955"/>
<sequence>MFDHENETTLLMPCEAATRKVLPALRAATAILLVKEYGFTTYRTAKLLGLTPAAISNYLFKRRGAELVDIILNNEKYRRIVEEIAGRLLSGASPEEVTIYACMLCRELRLELTRKARSGEGRSNQNA</sequence>
<dbReference type="OrthoDB" id="42697at2157"/>
<evidence type="ECO:0000313" key="2">
    <source>
        <dbReference type="Proteomes" id="UP000001037"/>
    </source>
</evidence>
<proteinExistence type="predicted"/>
<reference evidence="1 2" key="1">
    <citation type="journal article" date="2011" name="Stand. Genomic Sci.">
        <title>Complete genome sequence of the hyperthermophilic chemolithoautotroph Pyrolobus fumarii type strain (1A).</title>
        <authorList>
            <person name="Anderson I."/>
            <person name="Goker M."/>
            <person name="Nolan M."/>
            <person name="Lucas S."/>
            <person name="Hammon N."/>
            <person name="Deshpande S."/>
            <person name="Cheng J.F."/>
            <person name="Tapia R."/>
            <person name="Han C."/>
            <person name="Goodwin L."/>
            <person name="Pitluck S."/>
            <person name="Huntemann M."/>
            <person name="Liolios K."/>
            <person name="Ivanova N."/>
            <person name="Pagani I."/>
            <person name="Mavromatis K."/>
            <person name="Ovchinikova G."/>
            <person name="Pati A."/>
            <person name="Chen A."/>
            <person name="Palaniappan K."/>
            <person name="Land M."/>
            <person name="Hauser L."/>
            <person name="Brambilla E.M."/>
            <person name="Huber H."/>
            <person name="Yasawong M."/>
            <person name="Rohde M."/>
            <person name="Spring S."/>
            <person name="Abt B."/>
            <person name="Sikorski J."/>
            <person name="Wirth R."/>
            <person name="Detter J.C."/>
            <person name="Woyke T."/>
            <person name="Bristow J."/>
            <person name="Eisen J.A."/>
            <person name="Markowitz V."/>
            <person name="Hugenholtz P."/>
            <person name="Kyrpides N.C."/>
            <person name="Klenk H.P."/>
            <person name="Lapidus A."/>
        </authorList>
    </citation>
    <scope>NUCLEOTIDE SEQUENCE [LARGE SCALE GENOMIC DNA]</scope>
    <source>
        <strain evidence="2">DSM 11204 / 1A</strain>
    </source>
</reference>
<dbReference type="PANTHER" id="PTHR40730">
    <property type="entry name" value="TRANSCRIPTIONAL REGULATOR PROTEIN-LIKE PROTEIN"/>
    <property type="match status" value="1"/>
</dbReference>
<evidence type="ECO:0008006" key="3">
    <source>
        <dbReference type="Google" id="ProtNLM"/>
    </source>
</evidence>
<dbReference type="KEGG" id="pfm:Pyrfu_0955"/>
<organism evidence="1 2">
    <name type="scientific">Pyrolobus fumarii (strain DSM 11204 / 1A)</name>
    <dbReference type="NCBI Taxonomy" id="694429"/>
    <lineage>
        <taxon>Archaea</taxon>
        <taxon>Thermoproteota</taxon>
        <taxon>Thermoprotei</taxon>
        <taxon>Desulfurococcales</taxon>
        <taxon>Pyrodictiaceae</taxon>
        <taxon>Pyrolobus</taxon>
    </lineage>
</organism>
<accession>G0EEK2</accession>
<dbReference type="EMBL" id="CP002838">
    <property type="protein sequence ID" value="AEM38824.1"/>
    <property type="molecule type" value="Genomic_DNA"/>
</dbReference>
<dbReference type="InParanoid" id="G0EEK2"/>
<dbReference type="AlphaFoldDB" id="G0EEK2"/>
<dbReference type="HOGENOM" id="CLU_133047_2_1_2"/>
<dbReference type="Proteomes" id="UP000001037">
    <property type="component" value="Chromosome"/>
</dbReference>
<dbReference type="eggNOG" id="arCOG00017">
    <property type="taxonomic scope" value="Archaea"/>
</dbReference>
<gene>
    <name evidence="1" type="ordered locus">Pyrfu_0955</name>
</gene>
<dbReference type="PANTHER" id="PTHR40730:SF3">
    <property type="entry name" value="HTH CRO_C1-TYPE DOMAIN-CONTAINING PROTEIN"/>
    <property type="match status" value="1"/>
</dbReference>